<evidence type="ECO:0000313" key="1">
    <source>
        <dbReference type="EMBL" id="CAF1115641.1"/>
    </source>
</evidence>
<name>A0A814Q622_9BILA</name>
<reference evidence="1" key="1">
    <citation type="submission" date="2021-02" db="EMBL/GenBank/DDBJ databases">
        <authorList>
            <person name="Nowell W R."/>
        </authorList>
    </citation>
    <scope>NUCLEOTIDE SEQUENCE</scope>
</reference>
<gene>
    <name evidence="1" type="ORF">PYM288_LOCUS20419</name>
</gene>
<evidence type="ECO:0000313" key="2">
    <source>
        <dbReference type="Proteomes" id="UP000663854"/>
    </source>
</evidence>
<dbReference type="AlphaFoldDB" id="A0A814Q622"/>
<comment type="caution">
    <text evidence="1">The sequence shown here is derived from an EMBL/GenBank/DDBJ whole genome shotgun (WGS) entry which is preliminary data.</text>
</comment>
<dbReference type="SUPFAM" id="SSF63825">
    <property type="entry name" value="YWTD domain"/>
    <property type="match status" value="1"/>
</dbReference>
<sequence length="513" mass="59285">MSVLDIIDVTIIAIRGAYKLAIAIRDSELINLELKRIATQMVNDLNIVGGILDHLQHFAHRIAVHDQSLLINNIKVLRSTLAEAQTILQDVVRDRNFFERLLMKKDDYRRQLREISAHLHKLCRTVEGAIPAMAMIIIPYREFPDFRKRLFNARDKILSLHGLSFIKNIPNTVVTMPIEESDTTKFSFNMKVDKEQIILSYQLRTWSALNPKSIILAERRRKFRETWRTKNNSDPHGSTSNLDLIFATDSSPKMTTALSQTSVAAPTNSSHEQLDFSEFFMSHDDICGMTLTRSFIYIATKYEITIISLDRQEIIAQYGTEGNGPNKFKHISYLYIPRNDETNLYVVDRGQYCVQHYKINDTGLHFKHVHQYVVIANVPQGYNLVSCVIYNENLYVSDDANNCLHIFPLNRERQSNYLVDKSMPQFSPGSLCVDDKYLYVADRSSKGLGILVFNEQWEIIDWFRNSLLKEVLAMDIDPDINELYVLTTTQDENDEKKKRPLIASMDLVIRPRQ</sequence>
<proteinExistence type="predicted"/>
<protein>
    <submittedName>
        <fullName evidence="1">Uncharacterized protein</fullName>
    </submittedName>
</protein>
<dbReference type="Proteomes" id="UP000663854">
    <property type="component" value="Unassembled WGS sequence"/>
</dbReference>
<accession>A0A814Q622</accession>
<dbReference type="InterPro" id="IPR011042">
    <property type="entry name" value="6-blade_b-propeller_TolB-like"/>
</dbReference>
<dbReference type="Gene3D" id="2.120.10.30">
    <property type="entry name" value="TolB, C-terminal domain"/>
    <property type="match status" value="1"/>
</dbReference>
<dbReference type="EMBL" id="CAJNOH010000743">
    <property type="protein sequence ID" value="CAF1115641.1"/>
    <property type="molecule type" value="Genomic_DNA"/>
</dbReference>
<organism evidence="1 2">
    <name type="scientific">Rotaria sordida</name>
    <dbReference type="NCBI Taxonomy" id="392033"/>
    <lineage>
        <taxon>Eukaryota</taxon>
        <taxon>Metazoa</taxon>
        <taxon>Spiralia</taxon>
        <taxon>Gnathifera</taxon>
        <taxon>Rotifera</taxon>
        <taxon>Eurotatoria</taxon>
        <taxon>Bdelloidea</taxon>
        <taxon>Philodinida</taxon>
        <taxon>Philodinidae</taxon>
        <taxon>Rotaria</taxon>
    </lineage>
</organism>